<dbReference type="AlphaFoldDB" id="A0A975AXP4"/>
<proteinExistence type="predicted"/>
<keyword evidence="2" id="KW-1185">Reference proteome</keyword>
<name>A0A975AXP4_9THEO</name>
<keyword evidence="1" id="KW-0808">Transferase</keyword>
<dbReference type="Pfam" id="PF08843">
    <property type="entry name" value="AbiEii"/>
    <property type="match status" value="1"/>
</dbReference>
<dbReference type="Proteomes" id="UP000671913">
    <property type="component" value="Chromosome"/>
</dbReference>
<dbReference type="Gene3D" id="3.10.450.620">
    <property type="entry name" value="JHP933, nucleotidyltransferase-like core domain"/>
    <property type="match status" value="1"/>
</dbReference>
<dbReference type="KEGG" id="aaut:ACETAC_03100"/>
<gene>
    <name evidence="1" type="ORF">ACETAC_03100</name>
</gene>
<dbReference type="GO" id="GO:0016740">
    <property type="term" value="F:transferase activity"/>
    <property type="evidence" value="ECO:0007669"/>
    <property type="project" value="UniProtKB-KW"/>
</dbReference>
<protein>
    <submittedName>
        <fullName evidence="1">Nucleotidyl transferase AbiEii/AbiGii toxin family protein</fullName>
    </submittedName>
</protein>
<accession>A0A975AXP4</accession>
<organism evidence="1 2">
    <name type="scientific">Aceticella autotrophica</name>
    <dbReference type="NCBI Taxonomy" id="2755338"/>
    <lineage>
        <taxon>Bacteria</taxon>
        <taxon>Bacillati</taxon>
        <taxon>Bacillota</taxon>
        <taxon>Clostridia</taxon>
        <taxon>Thermoanaerobacterales</taxon>
        <taxon>Thermoanaerobacteraceae</taxon>
        <taxon>Aceticella</taxon>
    </lineage>
</organism>
<dbReference type="EMBL" id="CP060096">
    <property type="protein sequence ID" value="QSZ28318.1"/>
    <property type="molecule type" value="Genomic_DNA"/>
</dbReference>
<evidence type="ECO:0000313" key="2">
    <source>
        <dbReference type="Proteomes" id="UP000671913"/>
    </source>
</evidence>
<dbReference type="InterPro" id="IPR014942">
    <property type="entry name" value="AbiEii"/>
</dbReference>
<reference evidence="1" key="1">
    <citation type="submission" date="2020-08" db="EMBL/GenBank/DDBJ databases">
        <title>Genomic insights into the carbon and energy metabolism of the first obligate autotrophic acetogenic bacterium Aceticella autotrophica gen. nov., sp. nov.</title>
        <authorList>
            <person name="Toshchakov S.V."/>
            <person name="Elcheninov A.G."/>
            <person name="Kublanov I.V."/>
            <person name="Frolov E.N."/>
            <person name="Lebedinsky A.V."/>
        </authorList>
    </citation>
    <scope>NUCLEOTIDE SEQUENCE</scope>
    <source>
        <strain evidence="1">3443-3Ac</strain>
    </source>
</reference>
<sequence>MICKQIAQDDILRNKYYLAGGTALALQFNHRKSYDLDFFQSDSNGKINFDEIYKRLINLFPQKDIKIILKQVDQVNFNIYGIKISFIAYPFLLIEPLVPGEKIDINLTGINLTSPKEIALMKAYAIGRRPTYRDYIDLYFLLKTNTVTIEYILTKAPQKFIIDNEIVFSRKMFLQQLSYTKDIDDKETALSTVLGKKLTVEEIEKYLEQKAKDAIKMYLQSPKGKGIGL</sequence>
<evidence type="ECO:0000313" key="1">
    <source>
        <dbReference type="EMBL" id="QSZ28318.1"/>
    </source>
</evidence>